<dbReference type="PANTHER" id="PTHR47926">
    <property type="entry name" value="PENTATRICOPEPTIDE REPEAT-CONTAINING PROTEIN"/>
    <property type="match status" value="1"/>
</dbReference>
<dbReference type="GO" id="GO:0003723">
    <property type="term" value="F:RNA binding"/>
    <property type="evidence" value="ECO:0007669"/>
    <property type="project" value="InterPro"/>
</dbReference>
<dbReference type="PANTHER" id="PTHR47926:SF349">
    <property type="entry name" value="(WILD MALAYSIAN BANANA) HYPOTHETICAL PROTEIN"/>
    <property type="match status" value="1"/>
</dbReference>
<dbReference type="EMBL" id="CM007381">
    <property type="protein sequence ID" value="ONK79753.1"/>
    <property type="molecule type" value="Genomic_DNA"/>
</dbReference>
<evidence type="ECO:0000313" key="4">
    <source>
        <dbReference type="Proteomes" id="UP000243459"/>
    </source>
</evidence>
<keyword evidence="1" id="KW-0677">Repeat</keyword>
<dbReference type="Gramene" id="ONK79753">
    <property type="protein sequence ID" value="ONK79753"/>
    <property type="gene ID" value="A4U43_C01F9720"/>
</dbReference>
<dbReference type="OMA" id="DMYIKNH"/>
<dbReference type="AlphaFoldDB" id="A0A5P1FPV9"/>
<dbReference type="OrthoDB" id="185373at2759"/>
<name>A0A5P1FPV9_ASPOF</name>
<evidence type="ECO:0000256" key="1">
    <source>
        <dbReference type="ARBA" id="ARBA00022737"/>
    </source>
</evidence>
<dbReference type="FunFam" id="1.25.40.10:FF:001681">
    <property type="entry name" value="Pentatricopeptide repeat-containing protein At4g33170 family"/>
    <property type="match status" value="1"/>
</dbReference>
<dbReference type="GO" id="GO:0009451">
    <property type="term" value="P:RNA modification"/>
    <property type="evidence" value="ECO:0007669"/>
    <property type="project" value="InterPro"/>
</dbReference>
<sequence length="583" mass="64994">MLSSSSPSIPKFLLRSFPPSTLSQALETQIETFAHRLQTCARSSNLLIGATIHAHLLKLPLLSSSLFLQNHLLNMYFKCSPNLSQPLQLFDEMPQRNLVSWSASIAGLVQAHHPYAAISLFIRMYQSGLWPNEFTLVSALHASSLIDDLNCARHVFAQVVKLGFESNVFLCNAFLMGLIRNRRLEDAVEFFEKCGVKDVVSWNSMIAGFLELDCLRVWGFWCRMMREGVDPDEYSFSSVLTGLAIASSSLVSGTLVHAQILKCGFMEDICVGNSLVDMYLKNRNLDCGFRAFDEMTLRDVVSWTQMAAGCLDCGQPTKALDIVTRMKLVGIMPNKFTMATALNACSNLASIEEGRKAHGFRVKLGNDVDVCVDNALIDMYAKCGSMEEATKVFREMKERCNVSWTTLIKGSAENGLIQESLDVFDQMISEQVEPNHITFICILYACSQGGFIDEGWRYFKSMKDDFGIDPGEDHYACMVDLLGKAGEIEEAESLILSMPFRAGVLVWQTLLAACKVHGDVETGKRAAEKALALENNDPSTYVLLSNIYADKRNWDGVDRVRELMGDREVKKTPGSSWIRDLKG</sequence>
<dbReference type="FunFam" id="1.25.40.10:FF:000343">
    <property type="entry name" value="Pentatricopeptide repeat-containing protein At3g58590"/>
    <property type="match status" value="1"/>
</dbReference>
<accession>A0A5P1FPV9</accession>
<dbReference type="Pfam" id="PF20431">
    <property type="entry name" value="E_motif"/>
    <property type="match status" value="1"/>
</dbReference>
<dbReference type="InterPro" id="IPR002885">
    <property type="entry name" value="PPR_rpt"/>
</dbReference>
<feature type="repeat" description="PPR" evidence="2">
    <location>
        <begin position="369"/>
        <end position="399"/>
    </location>
</feature>
<proteinExistence type="predicted"/>
<evidence type="ECO:0000256" key="2">
    <source>
        <dbReference type="PROSITE-ProRule" id="PRU00708"/>
    </source>
</evidence>
<dbReference type="Pfam" id="PF13041">
    <property type="entry name" value="PPR_2"/>
    <property type="match status" value="2"/>
</dbReference>
<dbReference type="Gene3D" id="1.25.40.10">
    <property type="entry name" value="Tetratricopeptide repeat domain"/>
    <property type="match status" value="4"/>
</dbReference>
<feature type="repeat" description="PPR" evidence="2">
    <location>
        <begin position="400"/>
        <end position="434"/>
    </location>
</feature>
<dbReference type="InterPro" id="IPR011990">
    <property type="entry name" value="TPR-like_helical_dom_sf"/>
</dbReference>
<organism evidence="3 4">
    <name type="scientific">Asparagus officinalis</name>
    <name type="common">Garden asparagus</name>
    <dbReference type="NCBI Taxonomy" id="4686"/>
    <lineage>
        <taxon>Eukaryota</taxon>
        <taxon>Viridiplantae</taxon>
        <taxon>Streptophyta</taxon>
        <taxon>Embryophyta</taxon>
        <taxon>Tracheophyta</taxon>
        <taxon>Spermatophyta</taxon>
        <taxon>Magnoliopsida</taxon>
        <taxon>Liliopsida</taxon>
        <taxon>Asparagales</taxon>
        <taxon>Asparagaceae</taxon>
        <taxon>Asparagoideae</taxon>
        <taxon>Asparagus</taxon>
    </lineage>
</organism>
<gene>
    <name evidence="3" type="ORF">A4U43_C01F9720</name>
</gene>
<feature type="repeat" description="PPR" evidence="2">
    <location>
        <begin position="299"/>
        <end position="333"/>
    </location>
</feature>
<dbReference type="SUPFAM" id="SSF48452">
    <property type="entry name" value="TPR-like"/>
    <property type="match status" value="1"/>
</dbReference>
<dbReference type="InterPro" id="IPR046848">
    <property type="entry name" value="E_motif"/>
</dbReference>
<reference evidence="4" key="1">
    <citation type="journal article" date="2017" name="Nat. Commun.">
        <title>The asparagus genome sheds light on the origin and evolution of a young Y chromosome.</title>
        <authorList>
            <person name="Harkess A."/>
            <person name="Zhou J."/>
            <person name="Xu C."/>
            <person name="Bowers J.E."/>
            <person name="Van der Hulst R."/>
            <person name="Ayyampalayam S."/>
            <person name="Mercati F."/>
            <person name="Riccardi P."/>
            <person name="McKain M.R."/>
            <person name="Kakrana A."/>
            <person name="Tang H."/>
            <person name="Ray J."/>
            <person name="Groenendijk J."/>
            <person name="Arikit S."/>
            <person name="Mathioni S.M."/>
            <person name="Nakano M."/>
            <person name="Shan H."/>
            <person name="Telgmann-Rauber A."/>
            <person name="Kanno A."/>
            <person name="Yue Z."/>
            <person name="Chen H."/>
            <person name="Li W."/>
            <person name="Chen Y."/>
            <person name="Xu X."/>
            <person name="Zhang Y."/>
            <person name="Luo S."/>
            <person name="Chen H."/>
            <person name="Gao J."/>
            <person name="Mao Z."/>
            <person name="Pires J.C."/>
            <person name="Luo M."/>
            <person name="Kudrna D."/>
            <person name="Wing R.A."/>
            <person name="Meyers B.C."/>
            <person name="Yi K."/>
            <person name="Kong H."/>
            <person name="Lavrijsen P."/>
            <person name="Sunseri F."/>
            <person name="Falavigna A."/>
            <person name="Ye Y."/>
            <person name="Leebens-Mack J.H."/>
            <person name="Chen G."/>
        </authorList>
    </citation>
    <scope>NUCLEOTIDE SEQUENCE [LARGE SCALE GENOMIC DNA]</scope>
    <source>
        <strain evidence="4">cv. DH0086</strain>
    </source>
</reference>
<protein>
    <recommendedName>
        <fullName evidence="5">Pentacotripeptide-repeat region of PRORP domain-containing protein</fullName>
    </recommendedName>
</protein>
<evidence type="ECO:0008006" key="5">
    <source>
        <dbReference type="Google" id="ProtNLM"/>
    </source>
</evidence>
<dbReference type="Pfam" id="PF01535">
    <property type="entry name" value="PPR"/>
    <property type="match status" value="5"/>
</dbReference>
<dbReference type="InterPro" id="IPR046960">
    <property type="entry name" value="PPR_At4g14850-like_plant"/>
</dbReference>
<keyword evidence="4" id="KW-1185">Reference proteome</keyword>
<dbReference type="Proteomes" id="UP000243459">
    <property type="component" value="Chromosome 1"/>
</dbReference>
<dbReference type="PROSITE" id="PS51375">
    <property type="entry name" value="PPR"/>
    <property type="match status" value="4"/>
</dbReference>
<evidence type="ECO:0000313" key="3">
    <source>
        <dbReference type="EMBL" id="ONK79753.1"/>
    </source>
</evidence>
<feature type="repeat" description="PPR" evidence="2">
    <location>
        <begin position="97"/>
        <end position="131"/>
    </location>
</feature>
<dbReference type="NCBIfam" id="TIGR00756">
    <property type="entry name" value="PPR"/>
    <property type="match status" value="3"/>
</dbReference>